<feature type="region of interest" description="Disordered" evidence="1">
    <location>
        <begin position="407"/>
        <end position="444"/>
    </location>
</feature>
<feature type="transmembrane region" description="Helical" evidence="2">
    <location>
        <begin position="101"/>
        <end position="123"/>
    </location>
</feature>
<sequence length="444" mass="46559">MSDEAHRDEADEDQANETVDLSKSGDRAANEQTTRFAPIADDTATRPQAWSAAGASDDSDATGFGDTAGFGDTTGVEPADEDSDPPPADSRGWLQRNAVRVGLAAIVVGALVAAGVAFAMGTFNDRGSVGGTDIGQSERLAENAFTQSVAGDCLTWPENRPGDPAKVDCATEHRFEVAGALNTALLPGSEFGDSAPWPGPERFGQIRDEQCPVIVNRYLNGRLDPDGRFSVGLMYPSDQQWAKGARELRCGLQITGADGTPQLFSGKVGEQDQSFQWPAGTCIGIDAATRRVASPPTVVNCSEPHAFQTTGIVDLAQRFGDATSGKPWPGEKAQNEYLTTICPGQAERFVGGKQKLDATTLNTQWSVISEPRWLSGSRKVVCFLGLPDRGGFATLVGDARGTVLVNGKVPQPPAPGPSGRATPTPVPLPPGVTPNPFETAAPAG</sequence>
<dbReference type="Pfam" id="PF13845">
    <property type="entry name" value="Septum_form"/>
    <property type="match status" value="1"/>
</dbReference>
<evidence type="ECO:0000256" key="2">
    <source>
        <dbReference type="SAM" id="Phobius"/>
    </source>
</evidence>
<evidence type="ECO:0000313" key="4">
    <source>
        <dbReference type="EMBL" id="NKY00921.1"/>
    </source>
</evidence>
<dbReference type="AlphaFoldDB" id="A0A846WKS4"/>
<dbReference type="InterPro" id="IPR026004">
    <property type="entry name" value="Septum_form"/>
</dbReference>
<keyword evidence="2" id="KW-1133">Transmembrane helix</keyword>
<feature type="region of interest" description="Disordered" evidence="1">
    <location>
        <begin position="1"/>
        <end position="92"/>
    </location>
</feature>
<feature type="domain" description="Septum formation-related" evidence="3">
    <location>
        <begin position="150"/>
        <end position="382"/>
    </location>
</feature>
<evidence type="ECO:0000256" key="1">
    <source>
        <dbReference type="SAM" id="MobiDB-lite"/>
    </source>
</evidence>
<keyword evidence="2" id="KW-0812">Transmembrane</keyword>
<dbReference type="RefSeq" id="WP_006369205.1">
    <property type="nucleotide sequence ID" value="NZ_JAAXPC010000002.1"/>
</dbReference>
<evidence type="ECO:0000313" key="5">
    <source>
        <dbReference type="Proteomes" id="UP000563898"/>
    </source>
</evidence>
<dbReference type="EMBL" id="JAAXPC010000002">
    <property type="protein sequence ID" value="NKY00921.1"/>
    <property type="molecule type" value="Genomic_DNA"/>
</dbReference>
<feature type="compositionally biased region" description="Low complexity" evidence="1">
    <location>
        <begin position="51"/>
        <end position="77"/>
    </location>
</feature>
<proteinExistence type="predicted"/>
<organism evidence="4 5">
    <name type="scientific">Gordonia polyisoprenivorans</name>
    <dbReference type="NCBI Taxonomy" id="84595"/>
    <lineage>
        <taxon>Bacteria</taxon>
        <taxon>Bacillati</taxon>
        <taxon>Actinomycetota</taxon>
        <taxon>Actinomycetes</taxon>
        <taxon>Mycobacteriales</taxon>
        <taxon>Gordoniaceae</taxon>
        <taxon>Gordonia</taxon>
    </lineage>
</organism>
<keyword evidence="2" id="KW-0472">Membrane</keyword>
<feature type="compositionally biased region" description="Pro residues" evidence="1">
    <location>
        <begin position="424"/>
        <end position="433"/>
    </location>
</feature>
<comment type="caution">
    <text evidence="4">The sequence shown here is derived from an EMBL/GenBank/DDBJ whole genome shotgun (WGS) entry which is preliminary data.</text>
</comment>
<accession>A0A846WKS4</accession>
<dbReference type="Proteomes" id="UP000563898">
    <property type="component" value="Unassembled WGS sequence"/>
</dbReference>
<name>A0A846WKS4_9ACTN</name>
<reference evidence="4 5" key="1">
    <citation type="submission" date="2020-04" db="EMBL/GenBank/DDBJ databases">
        <title>MicrobeNet Type strains.</title>
        <authorList>
            <person name="Nicholson A.C."/>
        </authorList>
    </citation>
    <scope>NUCLEOTIDE SEQUENCE [LARGE SCALE GENOMIC DNA]</scope>
    <source>
        <strain evidence="4 5">ATCC BAA-14</strain>
    </source>
</reference>
<gene>
    <name evidence="4" type="ORF">HGA05_04985</name>
</gene>
<evidence type="ECO:0000259" key="3">
    <source>
        <dbReference type="Pfam" id="PF13845"/>
    </source>
</evidence>
<protein>
    <submittedName>
        <fullName evidence="4">Septum formation family protein</fullName>
    </submittedName>
</protein>